<proteinExistence type="predicted"/>
<reference evidence="1" key="1">
    <citation type="journal article" date="2023" name="G3 (Bethesda)">
        <title>Whole genome assemblies of Zophobas morio and Tenebrio molitor.</title>
        <authorList>
            <person name="Kaur S."/>
            <person name="Stinson S.A."/>
            <person name="diCenzo G.C."/>
        </authorList>
    </citation>
    <scope>NUCLEOTIDE SEQUENCE</scope>
    <source>
        <strain evidence="1">QUZm001</strain>
    </source>
</reference>
<evidence type="ECO:0000313" key="2">
    <source>
        <dbReference type="Proteomes" id="UP001168821"/>
    </source>
</evidence>
<protein>
    <submittedName>
        <fullName evidence="1">Uncharacterized protein</fullName>
    </submittedName>
</protein>
<dbReference type="EMBL" id="JALNTZ010000002">
    <property type="protein sequence ID" value="KAJ3660448.1"/>
    <property type="molecule type" value="Genomic_DNA"/>
</dbReference>
<accession>A0AA38IM69</accession>
<dbReference type="Proteomes" id="UP001168821">
    <property type="component" value="Unassembled WGS sequence"/>
</dbReference>
<sequence length="162" mass="19228">MKFLVIDMQGFCIPEFIPKEMTFTDGRYVAHYWIKALKPFKDLDPKIKKHIRWFENNHHHLRYNDGIVDSNEVPNILYKHIIQDQVDTVYVKGHIKQHFLQFNLGQYNGIRLINLENTLDVPHLLQCMPYNCTHHINGQKTACVCSYENCKTIYNWLIGKLP</sequence>
<gene>
    <name evidence="1" type="ORF">Zmor_004897</name>
</gene>
<organism evidence="1 2">
    <name type="scientific">Zophobas morio</name>
    <dbReference type="NCBI Taxonomy" id="2755281"/>
    <lineage>
        <taxon>Eukaryota</taxon>
        <taxon>Metazoa</taxon>
        <taxon>Ecdysozoa</taxon>
        <taxon>Arthropoda</taxon>
        <taxon>Hexapoda</taxon>
        <taxon>Insecta</taxon>
        <taxon>Pterygota</taxon>
        <taxon>Neoptera</taxon>
        <taxon>Endopterygota</taxon>
        <taxon>Coleoptera</taxon>
        <taxon>Polyphaga</taxon>
        <taxon>Cucujiformia</taxon>
        <taxon>Tenebrionidae</taxon>
        <taxon>Zophobas</taxon>
    </lineage>
</organism>
<name>A0AA38IM69_9CUCU</name>
<dbReference type="AlphaFoldDB" id="A0AA38IM69"/>
<comment type="caution">
    <text evidence="1">The sequence shown here is derived from an EMBL/GenBank/DDBJ whole genome shotgun (WGS) entry which is preliminary data.</text>
</comment>
<evidence type="ECO:0000313" key="1">
    <source>
        <dbReference type="EMBL" id="KAJ3660448.1"/>
    </source>
</evidence>
<keyword evidence="2" id="KW-1185">Reference proteome</keyword>